<reference evidence="1 2" key="2">
    <citation type="journal article" date="2019" name="G3 (Bethesda)">
        <title>Hybrid Assembly of the Genome of the Entomopathogenic Nematode Steinernema carpocapsae Identifies the X-Chromosome.</title>
        <authorList>
            <person name="Serra L."/>
            <person name="Macchietto M."/>
            <person name="Macias-Munoz A."/>
            <person name="McGill C.J."/>
            <person name="Rodriguez I.M."/>
            <person name="Rodriguez B."/>
            <person name="Murad R."/>
            <person name="Mortazavi A."/>
        </authorList>
    </citation>
    <scope>NUCLEOTIDE SEQUENCE [LARGE SCALE GENOMIC DNA]</scope>
    <source>
        <strain evidence="1 2">ALL</strain>
    </source>
</reference>
<organism evidence="1 2">
    <name type="scientific">Steinernema carpocapsae</name>
    <name type="common">Entomopathogenic nematode</name>
    <dbReference type="NCBI Taxonomy" id="34508"/>
    <lineage>
        <taxon>Eukaryota</taxon>
        <taxon>Metazoa</taxon>
        <taxon>Ecdysozoa</taxon>
        <taxon>Nematoda</taxon>
        <taxon>Chromadorea</taxon>
        <taxon>Rhabditida</taxon>
        <taxon>Tylenchina</taxon>
        <taxon>Panagrolaimomorpha</taxon>
        <taxon>Strongyloidoidea</taxon>
        <taxon>Steinernematidae</taxon>
        <taxon>Steinernema</taxon>
    </lineage>
</organism>
<protein>
    <submittedName>
        <fullName evidence="1">Uncharacterized protein</fullName>
    </submittedName>
</protein>
<evidence type="ECO:0000313" key="2">
    <source>
        <dbReference type="Proteomes" id="UP000298663"/>
    </source>
</evidence>
<sequence>MSVFLLAACFRAKTKVASKDFSIIATTKSKNVKVFVGASTDFQEFFHVGVVEAVTDHDSVDNRAAHNEENVRFRVELDFVIVRVEQGVNLTVVLVEDLQSYSTYI</sequence>
<name>A0A4U5MMP7_STECR</name>
<comment type="caution">
    <text evidence="1">The sequence shown here is derived from an EMBL/GenBank/DDBJ whole genome shotgun (WGS) entry which is preliminary data.</text>
</comment>
<dbReference type="Proteomes" id="UP000298663">
    <property type="component" value="Unassembled WGS sequence"/>
</dbReference>
<evidence type="ECO:0000313" key="1">
    <source>
        <dbReference type="EMBL" id="TKR70777.1"/>
    </source>
</evidence>
<dbReference type="AlphaFoldDB" id="A0A4U5MMP7"/>
<keyword evidence="2" id="KW-1185">Reference proteome</keyword>
<accession>A0A4U5MMP7</accession>
<gene>
    <name evidence="1" type="ORF">L596_022756</name>
</gene>
<dbReference type="EMBL" id="AZBU02000007">
    <property type="protein sequence ID" value="TKR70777.1"/>
    <property type="molecule type" value="Genomic_DNA"/>
</dbReference>
<reference evidence="1 2" key="1">
    <citation type="journal article" date="2015" name="Genome Biol.">
        <title>Comparative genomics of Steinernema reveals deeply conserved gene regulatory networks.</title>
        <authorList>
            <person name="Dillman A.R."/>
            <person name="Macchietto M."/>
            <person name="Porter C.F."/>
            <person name="Rogers A."/>
            <person name="Williams B."/>
            <person name="Antoshechkin I."/>
            <person name="Lee M.M."/>
            <person name="Goodwin Z."/>
            <person name="Lu X."/>
            <person name="Lewis E.E."/>
            <person name="Goodrich-Blair H."/>
            <person name="Stock S.P."/>
            <person name="Adams B.J."/>
            <person name="Sternberg P.W."/>
            <person name="Mortazavi A."/>
        </authorList>
    </citation>
    <scope>NUCLEOTIDE SEQUENCE [LARGE SCALE GENOMIC DNA]</scope>
    <source>
        <strain evidence="1 2">ALL</strain>
    </source>
</reference>
<proteinExistence type="predicted"/>